<name>A0ACC2JIU2_9PEZI</name>
<evidence type="ECO:0000313" key="2">
    <source>
        <dbReference type="Proteomes" id="UP001153332"/>
    </source>
</evidence>
<evidence type="ECO:0000313" key="1">
    <source>
        <dbReference type="EMBL" id="KAJ8127430.1"/>
    </source>
</evidence>
<gene>
    <name evidence="1" type="ORF">O1611_g6208</name>
</gene>
<comment type="caution">
    <text evidence="1">The sequence shown here is derived from an EMBL/GenBank/DDBJ whole genome shotgun (WGS) entry which is preliminary data.</text>
</comment>
<organism evidence="1 2">
    <name type="scientific">Lasiodiplodia mahajangana</name>
    <dbReference type="NCBI Taxonomy" id="1108764"/>
    <lineage>
        <taxon>Eukaryota</taxon>
        <taxon>Fungi</taxon>
        <taxon>Dikarya</taxon>
        <taxon>Ascomycota</taxon>
        <taxon>Pezizomycotina</taxon>
        <taxon>Dothideomycetes</taxon>
        <taxon>Dothideomycetes incertae sedis</taxon>
        <taxon>Botryosphaeriales</taxon>
        <taxon>Botryosphaeriaceae</taxon>
        <taxon>Lasiodiplodia</taxon>
    </lineage>
</organism>
<dbReference type="Proteomes" id="UP001153332">
    <property type="component" value="Unassembled WGS sequence"/>
</dbReference>
<keyword evidence="2" id="KW-1185">Reference proteome</keyword>
<dbReference type="EMBL" id="JAPUUL010001429">
    <property type="protein sequence ID" value="KAJ8127430.1"/>
    <property type="molecule type" value="Genomic_DNA"/>
</dbReference>
<protein>
    <submittedName>
        <fullName evidence="1">Uncharacterized protein</fullName>
    </submittedName>
</protein>
<proteinExistence type="predicted"/>
<reference evidence="1" key="1">
    <citation type="submission" date="2022-12" db="EMBL/GenBank/DDBJ databases">
        <title>Genome Sequence of Lasiodiplodia mahajangana.</title>
        <authorList>
            <person name="Buettner E."/>
        </authorList>
    </citation>
    <scope>NUCLEOTIDE SEQUENCE</scope>
    <source>
        <strain evidence="1">VT137</strain>
    </source>
</reference>
<accession>A0ACC2JIU2</accession>
<sequence>MLNAGSQGGWGVGATNPLPNPFDSATRPPGNPFTKPARNPFLRSDKIYTQAPNNNPFSASSVRNNHFSAAKTPSSKRSASPSFQQKNNGAPAIRNPFGTARKETAPPKLRRPSPVPSFNSLGSISDYVEPIWSDVPTTLNSMEEGFCRALCLGQVPLHRKPDEWVAICYRVFATQLQNRLPMLPLDDALRKYVDTRQDAGFDYREFLQHHFGSRMMGRCFFLTERNHPGMGTGAMLPNDIIVVPLGCRTPIIIRPEDNEGKRFRFVGDAYLDGYMDGKAIARWKASGKKIERYPSKHLPSSAAIKDFRCLPSEPVSGHQATQIEQTVYIFGVGMAPKFRILWLQAGKLTLLSYS</sequence>